<sequence>ISKNGVTDNHRFDLLSSELKISAEEDARLGSITEELGVETRVELYLKTTIELKNDES</sequence>
<proteinExistence type="predicted"/>
<accession>A0A9W4X342</accession>
<keyword evidence="2" id="KW-1185">Reference proteome</keyword>
<dbReference type="AlphaFoldDB" id="A0A9W4X342"/>
<dbReference type="Proteomes" id="UP001153678">
    <property type="component" value="Unassembled WGS sequence"/>
</dbReference>
<name>A0A9W4X342_9GLOM</name>
<comment type="caution">
    <text evidence="1">The sequence shown here is derived from an EMBL/GenBank/DDBJ whole genome shotgun (WGS) entry which is preliminary data.</text>
</comment>
<protein>
    <submittedName>
        <fullName evidence="1">2630_t:CDS:1</fullName>
    </submittedName>
</protein>
<evidence type="ECO:0000313" key="1">
    <source>
        <dbReference type="EMBL" id="CAI2191637.1"/>
    </source>
</evidence>
<organism evidence="1 2">
    <name type="scientific">Funneliformis geosporum</name>
    <dbReference type="NCBI Taxonomy" id="1117311"/>
    <lineage>
        <taxon>Eukaryota</taxon>
        <taxon>Fungi</taxon>
        <taxon>Fungi incertae sedis</taxon>
        <taxon>Mucoromycota</taxon>
        <taxon>Glomeromycotina</taxon>
        <taxon>Glomeromycetes</taxon>
        <taxon>Glomerales</taxon>
        <taxon>Glomeraceae</taxon>
        <taxon>Funneliformis</taxon>
    </lineage>
</organism>
<dbReference type="EMBL" id="CAMKVN010007579">
    <property type="protein sequence ID" value="CAI2191637.1"/>
    <property type="molecule type" value="Genomic_DNA"/>
</dbReference>
<evidence type="ECO:0000313" key="2">
    <source>
        <dbReference type="Proteomes" id="UP001153678"/>
    </source>
</evidence>
<reference evidence="1" key="1">
    <citation type="submission" date="2022-08" db="EMBL/GenBank/DDBJ databases">
        <authorList>
            <person name="Kallberg Y."/>
            <person name="Tangrot J."/>
            <person name="Rosling A."/>
        </authorList>
    </citation>
    <scope>NUCLEOTIDE SEQUENCE</scope>
    <source>
        <strain evidence="1">Wild A</strain>
    </source>
</reference>
<feature type="non-terminal residue" evidence="1">
    <location>
        <position position="57"/>
    </location>
</feature>
<gene>
    <name evidence="1" type="ORF">FWILDA_LOCUS15171</name>
</gene>